<dbReference type="RefSeq" id="XP_004178775.1">
    <property type="nucleotide sequence ID" value="XM_004178727.1"/>
</dbReference>
<comment type="subcellular location">
    <subcellularLocation>
        <location evidence="1">Nucleus</location>
    </subcellularLocation>
</comment>
<dbReference type="AlphaFoldDB" id="I2GYQ4"/>
<evidence type="ECO:0000256" key="1">
    <source>
        <dbReference type="ARBA" id="ARBA00004123"/>
    </source>
</evidence>
<feature type="compositionally biased region" description="Basic residues" evidence="4">
    <location>
        <begin position="7"/>
        <end position="17"/>
    </location>
</feature>
<dbReference type="GO" id="GO:0030690">
    <property type="term" value="C:Noc1p-Noc2p complex"/>
    <property type="evidence" value="ECO:0007669"/>
    <property type="project" value="EnsemblFungi"/>
</dbReference>
<reference evidence="5 6" key="1">
    <citation type="journal article" date="2011" name="Proc. Natl. Acad. Sci. U.S.A.">
        <title>Evolutionary erosion of yeast sex chromosomes by mating-type switching accidents.</title>
        <authorList>
            <person name="Gordon J.L."/>
            <person name="Armisen D."/>
            <person name="Proux-Wera E."/>
            <person name="Oheigeartaigh S.S."/>
            <person name="Byrne K.P."/>
            <person name="Wolfe K.H."/>
        </authorList>
    </citation>
    <scope>NUCLEOTIDE SEQUENCE [LARGE SCALE GENOMIC DNA]</scope>
    <source>
        <strain evidence="6">ATCC 34711 / CBS 6284 / DSM 70876 / NBRC 10599 / NRRL Y-10934 / UCD 77-7</strain>
    </source>
</reference>
<proteinExistence type="inferred from homology"/>
<feature type="compositionally biased region" description="Acidic residues" evidence="4">
    <location>
        <begin position="643"/>
        <end position="652"/>
    </location>
</feature>
<dbReference type="InterPro" id="IPR005343">
    <property type="entry name" value="Noc2"/>
</dbReference>
<dbReference type="PANTHER" id="PTHR12687">
    <property type="entry name" value="NUCLEOLAR COMPLEX 2 AND RAD4-RELATED"/>
    <property type="match status" value="1"/>
</dbReference>
<feature type="region of interest" description="Disordered" evidence="4">
    <location>
        <begin position="99"/>
        <end position="138"/>
    </location>
</feature>
<dbReference type="InterPro" id="IPR016024">
    <property type="entry name" value="ARM-type_fold"/>
</dbReference>
<dbReference type="GO" id="GO:0042273">
    <property type="term" value="P:ribosomal large subunit biogenesis"/>
    <property type="evidence" value="ECO:0007669"/>
    <property type="project" value="EnsemblFungi"/>
</dbReference>
<dbReference type="FunCoup" id="I2GYQ4">
    <property type="interactions" value="1145"/>
</dbReference>
<sequence>MTTIAKSTKKMKSKHLKSKTDESKKIKEVKKIEKLETKKQKSKTSKETDNSKDSDNSSSEDEAEDMEATMKSLKEDDPDFYKYLEENDKDLLGFTATNPLDAISDEDDDDDDNDNDEKSSNKKNIEDEIVEENETNSDKTELTLALVREWKKTLQGTPSFKHIRKIVTAFKAAVNLNNEEITESSKYSVTDPKAFQELMFMALKDLPSVIQKMNPYQIIKGSRSLQVSKNTTKLSSILKFHAASLLVLLNDINNTETAALVLHSLNQLLPYFLSYRRTLKELIKAVIIVWASSKDVETQIATFAFLHNASKEFKKSILELVLKTIYSIFIKGCRNTNIRTMPLINFQKNSAAELFNIDQVLSYQICFESIRQLAISLRNVMTAITKKTHKSNSAESYKLVYNWQFCHSLDFWSRVLSSASNVSIQNKTENALSELVYPLIQVTIGTIRLNPTAQYASLRFYLIRSLIRLTQNTNVVIPIFSLLSEMLTSTAFTRNPKKTKGNLVAFDFDHNIKCSQGYLGTKIYQDGLTEQFVELIGEYFVLYSKSITFPEFITPVVITLRRFIKSSKNVRMNKQLMNMVEKLNNNGDFISKKRATADFTPSDTAEVANFLKEISWKDTPLGSFVAVQREVKEEKARIVRESIEEEDKETEEDLRRKEAKKLGLDLDDDDDAVDIEMSE</sequence>
<dbReference type="EMBL" id="HE806317">
    <property type="protein sequence ID" value="CCH59256.1"/>
    <property type="molecule type" value="Genomic_DNA"/>
</dbReference>
<dbReference type="HOGENOM" id="CLU_011272_0_0_1"/>
<accession>I2GYQ4</accession>
<feature type="region of interest" description="Disordered" evidence="4">
    <location>
        <begin position="1"/>
        <end position="79"/>
    </location>
</feature>
<feature type="compositionally biased region" description="Acidic residues" evidence="4">
    <location>
        <begin position="103"/>
        <end position="115"/>
    </location>
</feature>
<comment type="similarity">
    <text evidence="2">Belongs to the NOC2 family.</text>
</comment>
<evidence type="ECO:0000256" key="3">
    <source>
        <dbReference type="ARBA" id="ARBA00023242"/>
    </source>
</evidence>
<dbReference type="OMA" id="GCLRYYL"/>
<dbReference type="OrthoDB" id="10266662at2759"/>
<dbReference type="GO" id="GO:0005654">
    <property type="term" value="C:nucleoplasm"/>
    <property type="evidence" value="ECO:0007669"/>
    <property type="project" value="EnsemblFungi"/>
</dbReference>
<dbReference type="Proteomes" id="UP000002866">
    <property type="component" value="Chromosome 2"/>
</dbReference>
<evidence type="ECO:0000256" key="2">
    <source>
        <dbReference type="ARBA" id="ARBA00005907"/>
    </source>
</evidence>
<dbReference type="GO" id="GO:0030691">
    <property type="term" value="C:Noc2p-Noc3p complex"/>
    <property type="evidence" value="ECO:0007669"/>
    <property type="project" value="EnsemblFungi"/>
</dbReference>
<feature type="compositionally biased region" description="Basic and acidic residues" evidence="4">
    <location>
        <begin position="18"/>
        <end position="55"/>
    </location>
</feature>
<dbReference type="KEGG" id="tbl:TBLA_0B04180"/>
<name>I2GYQ4_HENB6</name>
<dbReference type="SUPFAM" id="SSF48371">
    <property type="entry name" value="ARM repeat"/>
    <property type="match status" value="1"/>
</dbReference>
<feature type="compositionally biased region" description="Basic and acidic residues" evidence="4">
    <location>
        <begin position="116"/>
        <end position="126"/>
    </location>
</feature>
<protein>
    <recommendedName>
        <fullName evidence="7">Nucleolar complex protein 2</fullName>
    </recommendedName>
</protein>
<evidence type="ECO:0000256" key="4">
    <source>
        <dbReference type="SAM" id="MobiDB-lite"/>
    </source>
</evidence>
<feature type="region of interest" description="Disordered" evidence="4">
    <location>
        <begin position="641"/>
        <end position="661"/>
    </location>
</feature>
<evidence type="ECO:0008006" key="7">
    <source>
        <dbReference type="Google" id="ProtNLM"/>
    </source>
</evidence>
<dbReference type="InParanoid" id="I2GYQ4"/>
<dbReference type="PANTHER" id="PTHR12687:SF4">
    <property type="entry name" value="NUCLEOLAR COMPLEX PROTEIN 2 HOMOLOG"/>
    <property type="match status" value="1"/>
</dbReference>
<organism evidence="5 6">
    <name type="scientific">Henningerozyma blattae (strain ATCC 34711 / CBS 6284 / DSM 70876 / NBRC 10599 / NRRL Y-10934 / UCD 77-7)</name>
    <name type="common">Yeast</name>
    <name type="synonym">Tetrapisispora blattae</name>
    <dbReference type="NCBI Taxonomy" id="1071380"/>
    <lineage>
        <taxon>Eukaryota</taxon>
        <taxon>Fungi</taxon>
        <taxon>Dikarya</taxon>
        <taxon>Ascomycota</taxon>
        <taxon>Saccharomycotina</taxon>
        <taxon>Saccharomycetes</taxon>
        <taxon>Saccharomycetales</taxon>
        <taxon>Saccharomycetaceae</taxon>
        <taxon>Henningerozyma</taxon>
    </lineage>
</organism>
<keyword evidence="3" id="KW-0539">Nucleus</keyword>
<dbReference type="STRING" id="1071380.I2GYQ4"/>
<dbReference type="Pfam" id="PF03715">
    <property type="entry name" value="Noc2"/>
    <property type="match status" value="1"/>
</dbReference>
<keyword evidence="6" id="KW-1185">Reference proteome</keyword>
<dbReference type="GO" id="GO:0005730">
    <property type="term" value="C:nucleolus"/>
    <property type="evidence" value="ECO:0007669"/>
    <property type="project" value="EnsemblFungi"/>
</dbReference>
<evidence type="ECO:0000313" key="5">
    <source>
        <dbReference type="EMBL" id="CCH59256.1"/>
    </source>
</evidence>
<dbReference type="eggNOG" id="KOG2256">
    <property type="taxonomic scope" value="Eukaryota"/>
</dbReference>
<dbReference type="GeneID" id="14493955"/>
<gene>
    <name evidence="5" type="primary">TBLA0B04180</name>
    <name evidence="5" type="ORF">TBLA_0B04180</name>
</gene>
<evidence type="ECO:0000313" key="6">
    <source>
        <dbReference type="Proteomes" id="UP000002866"/>
    </source>
</evidence>
<feature type="compositionally biased region" description="Acidic residues" evidence="4">
    <location>
        <begin position="58"/>
        <end position="67"/>
    </location>
</feature>